<organism evidence="1 2">
    <name type="scientific">Musa acuminata subsp. malaccensis</name>
    <name type="common">Wild banana</name>
    <name type="synonym">Musa malaccensis</name>
    <dbReference type="NCBI Taxonomy" id="214687"/>
    <lineage>
        <taxon>Eukaryota</taxon>
        <taxon>Viridiplantae</taxon>
        <taxon>Streptophyta</taxon>
        <taxon>Embryophyta</taxon>
        <taxon>Tracheophyta</taxon>
        <taxon>Spermatophyta</taxon>
        <taxon>Magnoliopsida</taxon>
        <taxon>Liliopsida</taxon>
        <taxon>Zingiberales</taxon>
        <taxon>Musaceae</taxon>
        <taxon>Musa</taxon>
    </lineage>
</organism>
<name>A0A804KXA3_MUSAM</name>
<dbReference type="Proteomes" id="UP000012960">
    <property type="component" value="Unplaced"/>
</dbReference>
<accession>A0A804KXA3</accession>
<protein>
    <submittedName>
        <fullName evidence="1">Uncharacterized protein</fullName>
    </submittedName>
</protein>
<keyword evidence="2" id="KW-1185">Reference proteome</keyword>
<evidence type="ECO:0000313" key="2">
    <source>
        <dbReference type="Proteomes" id="UP000012960"/>
    </source>
</evidence>
<reference evidence="1" key="1">
    <citation type="submission" date="2021-05" db="UniProtKB">
        <authorList>
            <consortium name="EnsemblPlants"/>
        </authorList>
    </citation>
    <scope>IDENTIFICATION</scope>
    <source>
        <strain evidence="1">subsp. malaccensis</strain>
    </source>
</reference>
<dbReference type="AlphaFoldDB" id="A0A804KXA3"/>
<evidence type="ECO:0000313" key="1">
    <source>
        <dbReference type="EnsemblPlants" id="Ma10_p17380.1"/>
    </source>
</evidence>
<dbReference type="InParanoid" id="A0A804KXA3"/>
<dbReference type="Gramene" id="Ma10_t17380.1">
    <property type="protein sequence ID" value="Ma10_p17380.1"/>
    <property type="gene ID" value="Ma10_g17380"/>
</dbReference>
<dbReference type="EnsemblPlants" id="Ma10_t17380.1">
    <property type="protein sequence ID" value="Ma10_p17380.1"/>
    <property type="gene ID" value="Ma10_g17380"/>
</dbReference>
<sequence>MCLVCLGISCANIFLLARSYLIGLLLWMSPNAVHFCDCCQPGLLLLYDVKISCIGIKYTRICSVTDLAEIT</sequence>
<proteinExistence type="predicted"/>